<proteinExistence type="predicted"/>
<organism evidence="1 2">
    <name type="scientific">Tepidibacter hydrothermalis</name>
    <dbReference type="NCBI Taxonomy" id="3036126"/>
    <lineage>
        <taxon>Bacteria</taxon>
        <taxon>Bacillati</taxon>
        <taxon>Bacillota</taxon>
        <taxon>Clostridia</taxon>
        <taxon>Peptostreptococcales</taxon>
        <taxon>Peptostreptococcaceae</taxon>
        <taxon>Tepidibacter</taxon>
    </lineage>
</organism>
<evidence type="ECO:0000313" key="2">
    <source>
        <dbReference type="Proteomes" id="UP001222800"/>
    </source>
</evidence>
<evidence type="ECO:0008006" key="3">
    <source>
        <dbReference type="Google" id="ProtNLM"/>
    </source>
</evidence>
<dbReference type="EMBL" id="CP120733">
    <property type="protein sequence ID" value="WFD11406.1"/>
    <property type="molecule type" value="Genomic_DNA"/>
</dbReference>
<protein>
    <recommendedName>
        <fullName evidence="3">SipL SPOCS domain-containing protein</fullName>
    </recommendedName>
</protein>
<dbReference type="RefSeq" id="WP_277733448.1">
    <property type="nucleotide sequence ID" value="NZ_CP120733.1"/>
</dbReference>
<name>A0ABY8EEP1_9FIRM</name>
<sequence length="300" mass="33428">MGSDKKCKCSSSKDSSHEKCNCNSHEESSCKKCDCHTSDCVDKIKTECIAVDKVFDAAIFKTQRDFKVCDQKFDIKVDGCINPGDCLKVYSEKCKLEKFKITKIKTSINGKELCYPPVIGPGGVIDFDLSDLDLYNDDCSKKGNECNVTEKIKADFEAKVFLKGKDLSTCSDFKAKATIKGSIKFPVVVNLFIPSSDSIAKPFLSELCNASCKFETCKLVVDKCCNLIVDGVLTFCFICEKKIKVPIQLCVLTTGLCYPQTENQVICDCDDFPKLFPKEVIKQFETDCDYDSDCNCNCIE</sequence>
<reference evidence="1 2" key="1">
    <citation type="submission" date="2023-03" db="EMBL/GenBank/DDBJ databases">
        <title>Complete genome sequence of Tepidibacter sp. SWIR-1, isolated from a deep-sea hydrothermal vent.</title>
        <authorList>
            <person name="Li X."/>
        </authorList>
    </citation>
    <scope>NUCLEOTIDE SEQUENCE [LARGE SCALE GENOMIC DNA]</scope>
    <source>
        <strain evidence="1 2">SWIR-1</strain>
    </source>
</reference>
<keyword evidence="2" id="KW-1185">Reference proteome</keyword>
<dbReference type="Proteomes" id="UP001222800">
    <property type="component" value="Chromosome"/>
</dbReference>
<evidence type="ECO:0000313" key="1">
    <source>
        <dbReference type="EMBL" id="WFD11406.1"/>
    </source>
</evidence>
<accession>A0ABY8EEP1</accession>
<gene>
    <name evidence="1" type="ORF">P4S50_04835</name>
</gene>